<sequence length="519" mass="59017">MSLFGGLSKLFGSSTDFSFELGLENEDLLTHKGSSKEQLFLGEYTGDQLLKAMRKSGIEETLAERGYSDMIVFVDTSDHFVHRLTVSDRSILTKNLAETADKAEVVVSTGAGEQNTGGVSSIRYGPHSPLKDQYLIDSFFRRKPCKIYDFKTYQMLRRLDSRLRQTPSTESLPPSPSPSPTPAHASFTTPLPLYNYLRGPHTVKELLDQLTNSLPDTYTLTIIEWLCMQDPKRSFKEDRPRLPGQNWPGLRVGRQMSSLLIDLAIEHGRDALCNVPEHWNNAYLYNLRGYRFLNPAFQGFFESIVDELKADLDNYGLAAVSWAFKNGHVYDSEGSMINWSPEDQIYPTSKTLRHYIASRSYRDMYNAFRQLSYGVRVDWDAAREGIAREIALTHESSEEESAVVLQAEEAAQEERNQGRRAIDIEVREFEGESSERVNRNVPVGEQDTGQNGAATSGESCSTTPQFQSPWLYQHHPWDWSKRDDIMNEIHRRHLDQAPPSSPNIEEQEKASPSLRPSDW</sequence>
<reference evidence="2 3" key="1">
    <citation type="journal article" date="2017" name="Mycologia">
        <title>Bifiguratus adelaidae, gen. et sp. nov., a new member of Mucoromycotina in endophytic and soil-dwelling habitats.</title>
        <authorList>
            <person name="Torres-Cruz T.J."/>
            <person name="Billingsley Tobias T.L."/>
            <person name="Almatruk M."/>
            <person name="Hesse C."/>
            <person name="Kuske C.R."/>
            <person name="Desiro A."/>
            <person name="Benucci G.M."/>
            <person name="Bonito G."/>
            <person name="Stajich J.E."/>
            <person name="Dunlap C."/>
            <person name="Arnold A.E."/>
            <person name="Porras-Alfaro A."/>
        </authorList>
    </citation>
    <scope>NUCLEOTIDE SEQUENCE [LARGE SCALE GENOMIC DNA]</scope>
    <source>
        <strain evidence="2 3">AZ0501</strain>
    </source>
</reference>
<evidence type="ECO:0000313" key="2">
    <source>
        <dbReference type="EMBL" id="OZJ06322.1"/>
    </source>
</evidence>
<keyword evidence="3" id="KW-1185">Reference proteome</keyword>
<feature type="region of interest" description="Disordered" evidence="1">
    <location>
        <begin position="164"/>
        <end position="185"/>
    </location>
</feature>
<dbReference type="AlphaFoldDB" id="A0A261Y6T9"/>
<name>A0A261Y6T9_9FUNG</name>
<dbReference type="EMBL" id="MVBO01000004">
    <property type="protein sequence ID" value="OZJ06322.1"/>
    <property type="molecule type" value="Genomic_DNA"/>
</dbReference>
<dbReference type="Proteomes" id="UP000242875">
    <property type="component" value="Unassembled WGS sequence"/>
</dbReference>
<proteinExistence type="predicted"/>
<evidence type="ECO:0000313" key="3">
    <source>
        <dbReference type="Proteomes" id="UP000242875"/>
    </source>
</evidence>
<comment type="caution">
    <text evidence="2">The sequence shown here is derived from an EMBL/GenBank/DDBJ whole genome shotgun (WGS) entry which is preliminary data.</text>
</comment>
<feature type="compositionally biased region" description="Basic and acidic residues" evidence="1">
    <location>
        <begin position="426"/>
        <end position="438"/>
    </location>
</feature>
<evidence type="ECO:0000256" key="1">
    <source>
        <dbReference type="SAM" id="MobiDB-lite"/>
    </source>
</evidence>
<feature type="compositionally biased region" description="Polar residues" evidence="1">
    <location>
        <begin position="447"/>
        <end position="464"/>
    </location>
</feature>
<gene>
    <name evidence="2" type="ORF">BZG36_00701</name>
</gene>
<accession>A0A261Y6T9</accession>
<organism evidence="2 3">
    <name type="scientific">Bifiguratus adelaidae</name>
    <dbReference type="NCBI Taxonomy" id="1938954"/>
    <lineage>
        <taxon>Eukaryota</taxon>
        <taxon>Fungi</taxon>
        <taxon>Fungi incertae sedis</taxon>
        <taxon>Mucoromycota</taxon>
        <taxon>Mucoromycotina</taxon>
        <taxon>Endogonomycetes</taxon>
        <taxon>Endogonales</taxon>
        <taxon>Endogonales incertae sedis</taxon>
        <taxon>Bifiguratus</taxon>
    </lineage>
</organism>
<feature type="region of interest" description="Disordered" evidence="1">
    <location>
        <begin position="488"/>
        <end position="519"/>
    </location>
</feature>
<dbReference type="OrthoDB" id="31616at2759"/>
<feature type="region of interest" description="Disordered" evidence="1">
    <location>
        <begin position="426"/>
        <end position="464"/>
    </location>
</feature>
<protein>
    <submittedName>
        <fullName evidence="2">Uncharacterized protein</fullName>
    </submittedName>
</protein>